<dbReference type="Proteomes" id="UP000050795">
    <property type="component" value="Unassembled WGS sequence"/>
</dbReference>
<feature type="transmembrane region" description="Helical" evidence="1">
    <location>
        <begin position="6"/>
        <end position="24"/>
    </location>
</feature>
<dbReference type="WBParaSite" id="TREG1_126730.1">
    <property type="protein sequence ID" value="TREG1_126730.1"/>
    <property type="gene ID" value="TREG1_126730"/>
</dbReference>
<reference evidence="3" key="2">
    <citation type="submission" date="2023-11" db="UniProtKB">
        <authorList>
            <consortium name="WormBaseParasite"/>
        </authorList>
    </citation>
    <scope>IDENTIFICATION</scope>
</reference>
<evidence type="ECO:0000313" key="2">
    <source>
        <dbReference type="Proteomes" id="UP000050795"/>
    </source>
</evidence>
<proteinExistence type="predicted"/>
<accession>A0AA85IXB8</accession>
<keyword evidence="1" id="KW-0472">Membrane</keyword>
<evidence type="ECO:0000256" key="1">
    <source>
        <dbReference type="SAM" id="Phobius"/>
    </source>
</evidence>
<dbReference type="AlphaFoldDB" id="A0AA85IXB8"/>
<organism evidence="2 3">
    <name type="scientific">Trichobilharzia regenti</name>
    <name type="common">Nasal bird schistosome</name>
    <dbReference type="NCBI Taxonomy" id="157069"/>
    <lineage>
        <taxon>Eukaryota</taxon>
        <taxon>Metazoa</taxon>
        <taxon>Spiralia</taxon>
        <taxon>Lophotrochozoa</taxon>
        <taxon>Platyhelminthes</taxon>
        <taxon>Trematoda</taxon>
        <taxon>Digenea</taxon>
        <taxon>Strigeidida</taxon>
        <taxon>Schistosomatoidea</taxon>
        <taxon>Schistosomatidae</taxon>
        <taxon>Trichobilharzia</taxon>
    </lineage>
</organism>
<keyword evidence="2" id="KW-1185">Reference proteome</keyword>
<keyword evidence="1" id="KW-1133">Transmembrane helix</keyword>
<sequence length="107" mass="12296">MFLHGFLISIYFVHPVCIRLLYILQHDLHCPQNKSVLILVLCILLFFKIKYNVIIGLIMTGIIEVRISLAGGFWNTALDLAALCFASSLKFISYQLTPLYYVEQFPL</sequence>
<keyword evidence="1" id="KW-0812">Transmembrane</keyword>
<name>A0AA85IXB8_TRIRE</name>
<feature type="transmembrane region" description="Helical" evidence="1">
    <location>
        <begin position="36"/>
        <end position="63"/>
    </location>
</feature>
<evidence type="ECO:0000313" key="3">
    <source>
        <dbReference type="WBParaSite" id="TREG1_126730.1"/>
    </source>
</evidence>
<reference evidence="2" key="1">
    <citation type="submission" date="2022-06" db="EMBL/GenBank/DDBJ databases">
        <authorList>
            <person name="Berger JAMES D."/>
            <person name="Berger JAMES D."/>
        </authorList>
    </citation>
    <scope>NUCLEOTIDE SEQUENCE [LARGE SCALE GENOMIC DNA]</scope>
</reference>
<protein>
    <submittedName>
        <fullName evidence="3">Uncharacterized protein</fullName>
    </submittedName>
</protein>